<gene>
    <name evidence="1" type="ORF">OLW01_11670</name>
</gene>
<protein>
    <submittedName>
        <fullName evidence="1">Uncharacterized protein</fullName>
    </submittedName>
</protein>
<proteinExistence type="predicted"/>
<dbReference type="InterPro" id="IPR036278">
    <property type="entry name" value="Sialidase_sf"/>
</dbReference>
<organism evidence="1 2">
    <name type="scientific">Catenovulum adriaticum</name>
    <dbReference type="NCBI Taxonomy" id="2984846"/>
    <lineage>
        <taxon>Bacteria</taxon>
        <taxon>Pseudomonadati</taxon>
        <taxon>Pseudomonadota</taxon>
        <taxon>Gammaproteobacteria</taxon>
        <taxon>Alteromonadales</taxon>
        <taxon>Alteromonadaceae</taxon>
        <taxon>Catenovulum</taxon>
    </lineage>
</organism>
<dbReference type="Proteomes" id="UP001163726">
    <property type="component" value="Chromosome"/>
</dbReference>
<reference evidence="1" key="1">
    <citation type="submission" date="2022-10" db="EMBL/GenBank/DDBJ databases">
        <title>Catenovulum adriacola sp. nov. isolated in the Harbour of Susak.</title>
        <authorList>
            <person name="Schoch T."/>
            <person name="Reich S.J."/>
            <person name="Stoeferle S."/>
            <person name="Flaiz M."/>
            <person name="Kazda M."/>
            <person name="Riedel C.U."/>
            <person name="Duerre P."/>
        </authorList>
    </citation>
    <scope>NUCLEOTIDE SEQUENCE</scope>
    <source>
        <strain evidence="1">TS8</strain>
    </source>
</reference>
<accession>A0ABY7AJZ8</accession>
<sequence>MQLISHQLIWGNQQHNAFTDLIKFNGIYYCCFRQATNHVSKDGIIIILKSESLNSWQIASKIVITNSDLRDPKLTIHPSGKLLLSYYHKVFDSLGKNIINQNCIQFSQNGLTWSSAKMIGEKNWWLWRIRWHNNTALGIAYNRAQNRVKLYQGDPLAGFLLKKDDLFSLKQNSKGYPNESDICFLDDGRAICILRRDADTFTAQLGISNTSYQQWQWFDLNEYLGGPAILKLGNGKIIIAARRIQWPFRLSTWIFELNLADKKLIPLFKLPSAGDNSYPAMIEENGKVYVSYYSQHRILKNGDKPIKKQDKCAIYLASIAL</sequence>
<dbReference type="SUPFAM" id="SSF50939">
    <property type="entry name" value="Sialidases"/>
    <property type="match status" value="1"/>
</dbReference>
<evidence type="ECO:0000313" key="1">
    <source>
        <dbReference type="EMBL" id="WAJ69804.1"/>
    </source>
</evidence>
<evidence type="ECO:0000313" key="2">
    <source>
        <dbReference type="Proteomes" id="UP001163726"/>
    </source>
</evidence>
<name>A0ABY7AJZ8_9ALTE</name>
<keyword evidence="2" id="KW-1185">Reference proteome</keyword>
<dbReference type="Gene3D" id="2.120.10.10">
    <property type="match status" value="1"/>
</dbReference>
<dbReference type="EMBL" id="CP109965">
    <property type="protein sequence ID" value="WAJ69804.1"/>
    <property type="molecule type" value="Genomic_DNA"/>
</dbReference>
<dbReference type="RefSeq" id="WP_268074089.1">
    <property type="nucleotide sequence ID" value="NZ_CP109965.1"/>
</dbReference>